<evidence type="ECO:0000256" key="1">
    <source>
        <dbReference type="ARBA" id="ARBA00006987"/>
    </source>
</evidence>
<dbReference type="Pfam" id="PF03401">
    <property type="entry name" value="TctC"/>
    <property type="match status" value="1"/>
</dbReference>
<dbReference type="InterPro" id="IPR005064">
    <property type="entry name" value="BUG"/>
</dbReference>
<evidence type="ECO:0000313" key="2">
    <source>
        <dbReference type="EMBL" id="MBB5270373.1"/>
    </source>
</evidence>
<organism evidence="2 3">
    <name type="scientific">Quisquiliibacterium transsilvanicum</name>
    <dbReference type="NCBI Taxonomy" id="1549638"/>
    <lineage>
        <taxon>Bacteria</taxon>
        <taxon>Pseudomonadati</taxon>
        <taxon>Pseudomonadota</taxon>
        <taxon>Betaproteobacteria</taxon>
        <taxon>Burkholderiales</taxon>
        <taxon>Burkholderiaceae</taxon>
        <taxon>Quisquiliibacterium</taxon>
    </lineage>
</organism>
<dbReference type="AlphaFoldDB" id="A0A7W8M754"/>
<dbReference type="PIRSF" id="PIRSF017082">
    <property type="entry name" value="YflP"/>
    <property type="match status" value="1"/>
</dbReference>
<dbReference type="InterPro" id="IPR042100">
    <property type="entry name" value="Bug_dom1"/>
</dbReference>
<sequence>MVTPFERRSVLRLACGAALAPLLGPVWAQSIPRGGPILILVGYPAGGGTDVMARLIADRLKDRLGTQVLVENKAGAGGALAGAALRDAPADGSVIMYAPSSATIAQKAMKKSMPFDLDKDLATIALVGTVCSVFAVSPTLGVRSLPEYVEWLRRNPARASFGTSAIGSANHFFGMELGRAIGIPLEPVGYKGAAPLVADLSAGHAPAGTGGLTDYLAHHRNDKLRIIAISAPKRAAAAPELPSIAELGHPNLAKESFYGFYASSQMSPALVEAWNRELRAVVEEPDMRQRLTGLGLEVQTSTPQEFAERQARDYLAFVASMKAAGIEPE</sequence>
<accession>A0A7W8M754</accession>
<dbReference type="Proteomes" id="UP000532440">
    <property type="component" value="Unassembled WGS sequence"/>
</dbReference>
<name>A0A7W8M754_9BURK</name>
<evidence type="ECO:0000313" key="3">
    <source>
        <dbReference type="Proteomes" id="UP000532440"/>
    </source>
</evidence>
<keyword evidence="2" id="KW-0675">Receptor</keyword>
<proteinExistence type="inferred from homology"/>
<dbReference type="Gene3D" id="3.40.190.150">
    <property type="entry name" value="Bordetella uptake gene, domain 1"/>
    <property type="match status" value="1"/>
</dbReference>
<dbReference type="EMBL" id="JACHGB010000001">
    <property type="protein sequence ID" value="MBB5270373.1"/>
    <property type="molecule type" value="Genomic_DNA"/>
</dbReference>
<comment type="similarity">
    <text evidence="1">Belongs to the UPF0065 (bug) family.</text>
</comment>
<dbReference type="SUPFAM" id="SSF53850">
    <property type="entry name" value="Periplasmic binding protein-like II"/>
    <property type="match status" value="1"/>
</dbReference>
<gene>
    <name evidence="2" type="ORF">HNQ70_000357</name>
</gene>
<protein>
    <submittedName>
        <fullName evidence="2">Tripartite-type tricarboxylate transporter receptor subunit TctC</fullName>
    </submittedName>
</protein>
<dbReference type="RefSeq" id="WP_183963696.1">
    <property type="nucleotide sequence ID" value="NZ_BAABEW010000016.1"/>
</dbReference>
<reference evidence="2 3" key="1">
    <citation type="submission" date="2020-08" db="EMBL/GenBank/DDBJ databases">
        <title>Genomic Encyclopedia of Type Strains, Phase IV (KMG-IV): sequencing the most valuable type-strain genomes for metagenomic binning, comparative biology and taxonomic classification.</title>
        <authorList>
            <person name="Goeker M."/>
        </authorList>
    </citation>
    <scope>NUCLEOTIDE SEQUENCE [LARGE SCALE GENOMIC DNA]</scope>
    <source>
        <strain evidence="2 3">DSM 29781</strain>
    </source>
</reference>
<dbReference type="PANTHER" id="PTHR42928">
    <property type="entry name" value="TRICARBOXYLATE-BINDING PROTEIN"/>
    <property type="match status" value="1"/>
</dbReference>
<dbReference type="Gene3D" id="3.40.190.10">
    <property type="entry name" value="Periplasmic binding protein-like II"/>
    <property type="match status" value="1"/>
</dbReference>
<keyword evidence="3" id="KW-1185">Reference proteome</keyword>
<dbReference type="PANTHER" id="PTHR42928:SF5">
    <property type="entry name" value="BLR1237 PROTEIN"/>
    <property type="match status" value="1"/>
</dbReference>
<comment type="caution">
    <text evidence="2">The sequence shown here is derived from an EMBL/GenBank/DDBJ whole genome shotgun (WGS) entry which is preliminary data.</text>
</comment>